<dbReference type="Gene3D" id="6.10.340.10">
    <property type="match status" value="1"/>
</dbReference>
<evidence type="ECO:0000256" key="2">
    <source>
        <dbReference type="ARBA" id="ARBA00022475"/>
    </source>
</evidence>
<keyword evidence="4 9" id="KW-0812">Transmembrane</keyword>
<organism evidence="12 13">
    <name type="scientific">Sedimentibacter acidaminivorans</name>
    <dbReference type="NCBI Taxonomy" id="913099"/>
    <lineage>
        <taxon>Bacteria</taxon>
        <taxon>Bacillati</taxon>
        <taxon>Bacillota</taxon>
        <taxon>Tissierellia</taxon>
        <taxon>Sedimentibacter</taxon>
    </lineage>
</organism>
<dbReference type="InterPro" id="IPR033480">
    <property type="entry name" value="sCache_2"/>
</dbReference>
<dbReference type="InterPro" id="IPR003660">
    <property type="entry name" value="HAMP_dom"/>
</dbReference>
<proteinExistence type="inferred from homology"/>
<dbReference type="EMBL" id="JAGGKS010000001">
    <property type="protein sequence ID" value="MBP1924748.1"/>
    <property type="molecule type" value="Genomic_DNA"/>
</dbReference>
<dbReference type="PANTHER" id="PTHR43531">
    <property type="entry name" value="PROTEIN ICFG"/>
    <property type="match status" value="1"/>
</dbReference>
<accession>A0ABS4GAN0</accession>
<keyword evidence="3" id="KW-0145">Chemotaxis</keyword>
<dbReference type="CDD" id="cd11386">
    <property type="entry name" value="MCP_signal"/>
    <property type="match status" value="1"/>
</dbReference>
<gene>
    <name evidence="12" type="ORF">J2Z76_000601</name>
</gene>
<keyword evidence="8" id="KW-0807">Transducer</keyword>
<reference evidence="12 13" key="1">
    <citation type="submission" date="2021-03" db="EMBL/GenBank/DDBJ databases">
        <title>Genomic Encyclopedia of Type Strains, Phase IV (KMG-IV): sequencing the most valuable type-strain genomes for metagenomic binning, comparative biology and taxonomic classification.</title>
        <authorList>
            <person name="Goeker M."/>
        </authorList>
    </citation>
    <scope>NUCLEOTIDE SEQUENCE [LARGE SCALE GENOMIC DNA]</scope>
    <source>
        <strain evidence="12 13">DSM 24004</strain>
    </source>
</reference>
<feature type="domain" description="Methyl-accepting transducer" evidence="10">
    <location>
        <begin position="336"/>
        <end position="565"/>
    </location>
</feature>
<evidence type="ECO:0000259" key="11">
    <source>
        <dbReference type="PROSITE" id="PS50885"/>
    </source>
</evidence>
<dbReference type="Pfam" id="PF00672">
    <property type="entry name" value="HAMP"/>
    <property type="match status" value="1"/>
</dbReference>
<dbReference type="Proteomes" id="UP001519342">
    <property type="component" value="Unassembled WGS sequence"/>
</dbReference>
<dbReference type="InterPro" id="IPR004089">
    <property type="entry name" value="MCPsignal_dom"/>
</dbReference>
<keyword evidence="2" id="KW-1003">Cell membrane</keyword>
<evidence type="ECO:0000256" key="6">
    <source>
        <dbReference type="ARBA" id="ARBA00023136"/>
    </source>
</evidence>
<name>A0ABS4GAN0_9FIRM</name>
<dbReference type="CDD" id="cd06225">
    <property type="entry name" value="HAMP"/>
    <property type="match status" value="1"/>
</dbReference>
<evidence type="ECO:0000256" key="3">
    <source>
        <dbReference type="ARBA" id="ARBA00022500"/>
    </source>
</evidence>
<dbReference type="SMART" id="SM00304">
    <property type="entry name" value="HAMP"/>
    <property type="match status" value="1"/>
</dbReference>
<feature type="transmembrane region" description="Helical" evidence="9">
    <location>
        <begin position="211"/>
        <end position="235"/>
    </location>
</feature>
<evidence type="ECO:0000256" key="9">
    <source>
        <dbReference type="SAM" id="Phobius"/>
    </source>
</evidence>
<evidence type="ECO:0000256" key="1">
    <source>
        <dbReference type="ARBA" id="ARBA00004651"/>
    </source>
</evidence>
<keyword evidence="6 9" id="KW-0472">Membrane</keyword>
<keyword evidence="5 9" id="KW-1133">Transmembrane helix</keyword>
<evidence type="ECO:0000256" key="4">
    <source>
        <dbReference type="ARBA" id="ARBA00022692"/>
    </source>
</evidence>
<dbReference type="InterPro" id="IPR051310">
    <property type="entry name" value="MCP_chemotaxis"/>
</dbReference>
<evidence type="ECO:0000256" key="8">
    <source>
        <dbReference type="PROSITE-ProRule" id="PRU00284"/>
    </source>
</evidence>
<evidence type="ECO:0000313" key="12">
    <source>
        <dbReference type="EMBL" id="MBP1924748.1"/>
    </source>
</evidence>
<evidence type="ECO:0000256" key="7">
    <source>
        <dbReference type="ARBA" id="ARBA00029447"/>
    </source>
</evidence>
<feature type="domain" description="HAMP" evidence="11">
    <location>
        <begin position="231"/>
        <end position="283"/>
    </location>
</feature>
<dbReference type="SMART" id="SM01049">
    <property type="entry name" value="Cache_2"/>
    <property type="match status" value="1"/>
</dbReference>
<dbReference type="SMART" id="SM00283">
    <property type="entry name" value="MA"/>
    <property type="match status" value="1"/>
</dbReference>
<evidence type="ECO:0000313" key="13">
    <source>
        <dbReference type="Proteomes" id="UP001519342"/>
    </source>
</evidence>
<evidence type="ECO:0000256" key="5">
    <source>
        <dbReference type="ARBA" id="ARBA00022989"/>
    </source>
</evidence>
<dbReference type="RefSeq" id="WP_209510488.1">
    <property type="nucleotide sequence ID" value="NZ_JAGGKS010000001.1"/>
</dbReference>
<comment type="caution">
    <text evidence="12">The sequence shown here is derived from an EMBL/GenBank/DDBJ whole genome shotgun (WGS) entry which is preliminary data.</text>
</comment>
<dbReference type="Gene3D" id="3.30.450.20">
    <property type="entry name" value="PAS domain"/>
    <property type="match status" value="1"/>
</dbReference>
<dbReference type="PROSITE" id="PS50885">
    <property type="entry name" value="HAMP"/>
    <property type="match status" value="1"/>
</dbReference>
<dbReference type="SUPFAM" id="SSF58104">
    <property type="entry name" value="Methyl-accepting chemotaxis protein (MCP) signaling domain"/>
    <property type="match status" value="1"/>
</dbReference>
<dbReference type="PROSITE" id="PS50111">
    <property type="entry name" value="CHEMOTAXIS_TRANSDUC_2"/>
    <property type="match status" value="1"/>
</dbReference>
<dbReference type="Pfam" id="PF00015">
    <property type="entry name" value="MCPsignal"/>
    <property type="match status" value="1"/>
</dbReference>
<dbReference type="Pfam" id="PF17200">
    <property type="entry name" value="sCache_2"/>
    <property type="match status" value="1"/>
</dbReference>
<dbReference type="Gene3D" id="1.10.287.950">
    <property type="entry name" value="Methyl-accepting chemotaxis protein"/>
    <property type="match status" value="1"/>
</dbReference>
<protein>
    <submittedName>
        <fullName evidence="12">Methyl-accepting chemotaxis protein</fullName>
    </submittedName>
</protein>
<evidence type="ECO:0000259" key="10">
    <source>
        <dbReference type="PROSITE" id="PS50111"/>
    </source>
</evidence>
<sequence length="582" mass="63588">MKSLRIRTKMVILLMIVILTICFVGIMSIFEMNNQKDLSLNTLEKQIRGNFDTNIKEQVQNTHSMLQSVYDLYTKGIYTYDEAEKLGANLLRQLKYGESGYFWADTLDGTCVVLLGKDTEGKNRADATDANGVAYIQAIKAAGMQDGGGYADYEFPKDGETEPSPKRSYSLLFKPFNWIIGTGNYTDFIDTYIGEQKSIVENQISDSIRRMVLIVLVCLGITIGFGLYIILSIVIPIRKLNKVTNELAKGNLDEVINIETKDEVGELANSMKLLTNRLRIYIDYIREISGLLEELGKGNLQLNFKNSYDGDFAIIKEALIDTSSMLNDILTQINLSSIEVANGAGQVSSGSQSLAQGSTEQASSIQELSATIHEVSTQIRKTAEKTENAKKISSESSLYVNRGQAQMQEMINAMNEISTASSEIGKIIKNIDDIAFQTNILALNAAVEAARAGSAGKGFAVVAEEVRNLAGKSAESAKNTAVLIEGSLISIEKGTKIVSETARSLEEIVLGTKKSDEIIQFIAEASNEQAMSISQVNIGVEQISAVVQTNSATAEESAAASEELSSQAQMLKTYISNFKLKE</sequence>
<dbReference type="PANTHER" id="PTHR43531:SF11">
    <property type="entry name" value="METHYL-ACCEPTING CHEMOTAXIS PROTEIN 3"/>
    <property type="match status" value="1"/>
</dbReference>
<comment type="similarity">
    <text evidence="7">Belongs to the methyl-accepting chemotaxis (MCP) protein family.</text>
</comment>
<keyword evidence="13" id="KW-1185">Reference proteome</keyword>
<comment type="subcellular location">
    <subcellularLocation>
        <location evidence="1">Cell membrane</location>
        <topology evidence="1">Multi-pass membrane protein</topology>
    </subcellularLocation>
</comment>
<feature type="transmembrane region" description="Helical" evidence="9">
    <location>
        <begin position="12"/>
        <end position="30"/>
    </location>
</feature>